<evidence type="ECO:0000313" key="1">
    <source>
        <dbReference type="EMBL" id="EKM33549.1"/>
    </source>
</evidence>
<reference evidence="1 2" key="1">
    <citation type="submission" date="2012-10" db="EMBL/GenBank/DDBJ databases">
        <title>Genome sequence of Vibrio Cholerae HENC-02.</title>
        <authorList>
            <person name="Eppinger M."/>
            <person name="Hasan N.A."/>
            <person name="Sengamalay N."/>
            <person name="Hine E."/>
            <person name="Su Q."/>
            <person name="Daugherty S.C."/>
            <person name="Young S."/>
            <person name="Sadzewicz L."/>
            <person name="Tallon L."/>
            <person name="Cebula T.A."/>
            <person name="Ravel J."/>
            <person name="Colwell R.R."/>
        </authorList>
    </citation>
    <scope>NUCLEOTIDE SEQUENCE [LARGE SCALE GENOMIC DNA]</scope>
    <source>
        <strain evidence="1 2">HENC-02</strain>
    </source>
</reference>
<sequence length="54" mass="6497">KKQYMNFAREEEETLYPSIPKGEFDKALWNKLVVSTFGPEKKYKNPHYVRKADF</sequence>
<dbReference type="EMBL" id="AJSR01000226">
    <property type="protein sequence ID" value="EKM33549.1"/>
    <property type="molecule type" value="Genomic_DNA"/>
</dbReference>
<comment type="caution">
    <text evidence="1">The sequence shown here is derived from an EMBL/GenBank/DDBJ whole genome shotgun (WGS) entry which is preliminary data.</text>
</comment>
<proteinExistence type="predicted"/>
<accession>A0A454D4E6</accession>
<protein>
    <submittedName>
        <fullName evidence="1">Uncharacterized protein</fullName>
    </submittedName>
</protein>
<name>A0A454D4E6_VIBHA</name>
<dbReference type="Proteomes" id="UP000008367">
    <property type="component" value="Unassembled WGS sequence"/>
</dbReference>
<gene>
    <name evidence="1" type="ORF">VCHENC02_1013</name>
</gene>
<dbReference type="AlphaFoldDB" id="A0A454D4E6"/>
<evidence type="ECO:0000313" key="2">
    <source>
        <dbReference type="Proteomes" id="UP000008367"/>
    </source>
</evidence>
<organism evidence="1 2">
    <name type="scientific">Vibrio harveyi</name>
    <name type="common">Beneckea harveyi</name>
    <dbReference type="NCBI Taxonomy" id="669"/>
    <lineage>
        <taxon>Bacteria</taxon>
        <taxon>Pseudomonadati</taxon>
        <taxon>Pseudomonadota</taxon>
        <taxon>Gammaproteobacteria</taxon>
        <taxon>Vibrionales</taxon>
        <taxon>Vibrionaceae</taxon>
        <taxon>Vibrio</taxon>
    </lineage>
</organism>
<feature type="non-terminal residue" evidence="1">
    <location>
        <position position="1"/>
    </location>
</feature>